<feature type="compositionally biased region" description="Acidic residues" evidence="1">
    <location>
        <begin position="654"/>
        <end position="669"/>
    </location>
</feature>
<evidence type="ECO:0000313" key="3">
    <source>
        <dbReference type="EMBL" id="KAK7486593.1"/>
    </source>
</evidence>
<dbReference type="CDD" id="cd22823">
    <property type="entry name" value="Gal_Rha_Lectin"/>
    <property type="match status" value="1"/>
</dbReference>
<dbReference type="Gene3D" id="2.60.120.740">
    <property type="match status" value="1"/>
</dbReference>
<gene>
    <name evidence="3" type="ORF">BaRGS_00022118</name>
</gene>
<feature type="chain" id="PRO_5044807941" description="SUEL-type lectin domain-containing protein" evidence="2">
    <location>
        <begin position="31"/>
        <end position="786"/>
    </location>
</feature>
<protein>
    <recommendedName>
        <fullName evidence="5">SUEL-type lectin domain-containing protein</fullName>
    </recommendedName>
</protein>
<feature type="region of interest" description="Disordered" evidence="1">
    <location>
        <begin position="628"/>
        <end position="711"/>
    </location>
</feature>
<dbReference type="InterPro" id="IPR043159">
    <property type="entry name" value="Lectin_gal-bd_sf"/>
</dbReference>
<name>A0ABD0KH86_9CAEN</name>
<evidence type="ECO:0000313" key="4">
    <source>
        <dbReference type="Proteomes" id="UP001519460"/>
    </source>
</evidence>
<dbReference type="Proteomes" id="UP001519460">
    <property type="component" value="Unassembled WGS sequence"/>
</dbReference>
<sequence>MLWRTADNETMGHLWAVVFVIVYGVAGASAQATTAVYNSSEACLLGDGRNPNIDIICSNANFSGLVSIRQILHGLTPDSMGCTGFTSPESSCCPGYEASRDCLFPANEDLADLRKNCDGKAGCFPNLDRAAVGDACPARDGGTVMYSATYSHFAFVEYTCIYVGLLADVCVENVTLTSTELYLETNVVHTNTEHFNKTCSCRVSTSCGHKLIFHAFDLDLAADGQGQCLETVVLADLGNSSISTSLNCSDNGVGEEHQTVSAGETEGSIFMSQTNAVDFQLKVLSNNTGKILIRVTASAGSPVDVRCGQAVEQGSWQDQCSTVTTSEAPTTTTRSGSGSTKGVVASTTSSGPIGTTDSYNTSEVCLMGRDLADPGNVEIDCSVTEKQGLIVVRRLLHGLPPDSIPCGFASPSSSCCPGYNASRDCMFSTDEGVAELRKRCDGQQFCSVNLDRATVGDACPDRNGGSVSYSDYSTFATVEYTCVNTGLMTDVCDIGTTKRDTELYLETNIFHINAEHANKTCPCSISTQCGHRLIFHAFDLDLAVDDDQGQCLETVVLTDLGNSSIFTSLNCSDNAVDEEQRSVAVGEEAGSIFVSDTNLVSFQLRLLATEGGQVEVRCGSTADQDLWDEHQCPTTTPSPVTTSTTVDGGTTADSEIEETPSDDEQDEGTDGFFANVPAAENPSGSLVRSEHPYDSIRSSPYDRPSSVATGQQNPYSKLVPLQEMPPTQNGAVAAGIVNPVYAGHVVNTDLEPPEGAVGGVDNPVFELDNVWNQKAEAQVVKIPSKN</sequence>
<feature type="compositionally biased region" description="Low complexity" evidence="1">
    <location>
        <begin position="326"/>
        <end position="342"/>
    </location>
</feature>
<evidence type="ECO:0008006" key="5">
    <source>
        <dbReference type="Google" id="ProtNLM"/>
    </source>
</evidence>
<comment type="caution">
    <text evidence="3">The sequence shown here is derived from an EMBL/GenBank/DDBJ whole genome shotgun (WGS) entry which is preliminary data.</text>
</comment>
<evidence type="ECO:0000256" key="1">
    <source>
        <dbReference type="SAM" id="MobiDB-lite"/>
    </source>
</evidence>
<evidence type="ECO:0000256" key="2">
    <source>
        <dbReference type="SAM" id="SignalP"/>
    </source>
</evidence>
<reference evidence="3 4" key="1">
    <citation type="journal article" date="2023" name="Sci. Data">
        <title>Genome assembly of the Korean intertidal mud-creeper Batillaria attramentaria.</title>
        <authorList>
            <person name="Patra A.K."/>
            <person name="Ho P.T."/>
            <person name="Jun S."/>
            <person name="Lee S.J."/>
            <person name="Kim Y."/>
            <person name="Won Y.J."/>
        </authorList>
    </citation>
    <scope>NUCLEOTIDE SEQUENCE [LARGE SCALE GENOMIC DNA]</scope>
    <source>
        <strain evidence="3">Wonlab-2016</strain>
    </source>
</reference>
<proteinExistence type="predicted"/>
<feature type="signal peptide" evidence="2">
    <location>
        <begin position="1"/>
        <end position="30"/>
    </location>
</feature>
<feature type="compositionally biased region" description="Low complexity" evidence="1">
    <location>
        <begin position="634"/>
        <end position="651"/>
    </location>
</feature>
<dbReference type="AlphaFoldDB" id="A0ABD0KH86"/>
<organism evidence="3 4">
    <name type="scientific">Batillaria attramentaria</name>
    <dbReference type="NCBI Taxonomy" id="370345"/>
    <lineage>
        <taxon>Eukaryota</taxon>
        <taxon>Metazoa</taxon>
        <taxon>Spiralia</taxon>
        <taxon>Lophotrochozoa</taxon>
        <taxon>Mollusca</taxon>
        <taxon>Gastropoda</taxon>
        <taxon>Caenogastropoda</taxon>
        <taxon>Sorbeoconcha</taxon>
        <taxon>Cerithioidea</taxon>
        <taxon>Batillariidae</taxon>
        <taxon>Batillaria</taxon>
    </lineage>
</organism>
<feature type="region of interest" description="Disordered" evidence="1">
    <location>
        <begin position="326"/>
        <end position="353"/>
    </location>
</feature>
<dbReference type="EMBL" id="JACVVK020000176">
    <property type="protein sequence ID" value="KAK7486593.1"/>
    <property type="molecule type" value="Genomic_DNA"/>
</dbReference>
<keyword evidence="2" id="KW-0732">Signal</keyword>
<accession>A0ABD0KH86</accession>
<keyword evidence="4" id="KW-1185">Reference proteome</keyword>